<evidence type="ECO:0000313" key="3">
    <source>
        <dbReference type="Proteomes" id="UP000585721"/>
    </source>
</evidence>
<accession>A0A841GER0</accession>
<sequence length="112" mass="12499">MVDRISGPLHFRLLLQPVMAAIFAIIAGLKDAREGRAPYFWSLFTDPVNRAEMLKDGWKGVGKVFVLAIVLDVIFQIKVLHFVYPGEAIIVAIALAILPYLILRGLVTRIAR</sequence>
<comment type="caution">
    <text evidence="2">The sequence shown here is derived from an EMBL/GenBank/DDBJ whole genome shotgun (WGS) entry which is preliminary data.</text>
</comment>
<keyword evidence="1" id="KW-0812">Transmembrane</keyword>
<dbReference type="AlphaFoldDB" id="A0A841GER0"/>
<reference evidence="2 3" key="1">
    <citation type="submission" date="2020-08" db="EMBL/GenBank/DDBJ databases">
        <title>Genomic Encyclopedia of Type Strains, Phase IV (KMG-IV): sequencing the most valuable type-strain genomes for metagenomic binning, comparative biology and taxonomic classification.</title>
        <authorList>
            <person name="Goeker M."/>
        </authorList>
    </citation>
    <scope>NUCLEOTIDE SEQUENCE [LARGE SCALE GENOMIC DNA]</scope>
    <source>
        <strain evidence="2 3">DSM 22975</strain>
    </source>
</reference>
<dbReference type="EMBL" id="JACHGR010000003">
    <property type="protein sequence ID" value="MBB6055116.1"/>
    <property type="molecule type" value="Genomic_DNA"/>
</dbReference>
<name>A0A841GER0_9GAMM</name>
<protein>
    <submittedName>
        <fullName evidence="2">Uncharacterized protein</fullName>
    </submittedName>
</protein>
<keyword evidence="1" id="KW-1133">Transmembrane helix</keyword>
<proteinExistence type="predicted"/>
<feature type="transmembrane region" description="Helical" evidence="1">
    <location>
        <begin position="64"/>
        <end position="83"/>
    </location>
</feature>
<feature type="transmembrane region" description="Helical" evidence="1">
    <location>
        <begin position="12"/>
        <end position="29"/>
    </location>
</feature>
<dbReference type="Proteomes" id="UP000585721">
    <property type="component" value="Unassembled WGS sequence"/>
</dbReference>
<evidence type="ECO:0000313" key="2">
    <source>
        <dbReference type="EMBL" id="MBB6055116.1"/>
    </source>
</evidence>
<keyword evidence="1" id="KW-0472">Membrane</keyword>
<organism evidence="2 3">
    <name type="scientific">Tolumonas osonensis</name>
    <dbReference type="NCBI Taxonomy" id="675874"/>
    <lineage>
        <taxon>Bacteria</taxon>
        <taxon>Pseudomonadati</taxon>
        <taxon>Pseudomonadota</taxon>
        <taxon>Gammaproteobacteria</taxon>
        <taxon>Aeromonadales</taxon>
        <taxon>Aeromonadaceae</taxon>
        <taxon>Tolumonas</taxon>
    </lineage>
</organism>
<gene>
    <name evidence="2" type="ORF">HNR75_000998</name>
</gene>
<feature type="transmembrane region" description="Helical" evidence="1">
    <location>
        <begin position="89"/>
        <end position="107"/>
    </location>
</feature>
<keyword evidence="3" id="KW-1185">Reference proteome</keyword>
<evidence type="ECO:0000256" key="1">
    <source>
        <dbReference type="SAM" id="Phobius"/>
    </source>
</evidence>